<evidence type="ECO:0000256" key="2">
    <source>
        <dbReference type="ARBA" id="ARBA00022679"/>
    </source>
</evidence>
<evidence type="ECO:0000259" key="6">
    <source>
        <dbReference type="PROSITE" id="PS50127"/>
    </source>
</evidence>
<proteinExistence type="predicted"/>
<dbReference type="PANTHER" id="PTHR46116">
    <property type="entry name" value="(E3-INDEPENDENT) E2 UBIQUITIN-CONJUGATING ENZYME"/>
    <property type="match status" value="1"/>
</dbReference>
<dbReference type="InterPro" id="IPR000608">
    <property type="entry name" value="UBC"/>
</dbReference>
<dbReference type="SMART" id="SM00212">
    <property type="entry name" value="UBCc"/>
    <property type="match status" value="1"/>
</dbReference>
<evidence type="ECO:0000313" key="7">
    <source>
        <dbReference type="EMBL" id="KAG0449340.1"/>
    </source>
</evidence>
<keyword evidence="3" id="KW-0547">Nucleotide-binding</keyword>
<dbReference type="FunFam" id="3.10.110.10:FF:000028">
    <property type="entry name" value="Probable ubiquitin-conjugating enzyme E2 23"/>
    <property type="match status" value="1"/>
</dbReference>
<dbReference type="Gene3D" id="3.10.110.10">
    <property type="entry name" value="Ubiquitin Conjugating Enzyme"/>
    <property type="match status" value="1"/>
</dbReference>
<evidence type="ECO:0000256" key="3">
    <source>
        <dbReference type="ARBA" id="ARBA00022741"/>
    </source>
</evidence>
<dbReference type="GO" id="GO:0061631">
    <property type="term" value="F:ubiquitin conjugating enzyme activity"/>
    <property type="evidence" value="ECO:0007669"/>
    <property type="project" value="UniProtKB-EC"/>
</dbReference>
<dbReference type="PANTHER" id="PTHR46116:SF15">
    <property type="entry name" value="(E3-INDEPENDENT) E2 UBIQUITIN-CONJUGATING ENZYME"/>
    <property type="match status" value="1"/>
</dbReference>
<keyword evidence="5" id="KW-0067">ATP-binding</keyword>
<name>A0A835PBG6_VANPL</name>
<dbReference type="CDD" id="cd23837">
    <property type="entry name" value="UBCc_UBE2O"/>
    <property type="match status" value="1"/>
</dbReference>
<dbReference type="EMBL" id="JADCNL010000193">
    <property type="protein sequence ID" value="KAG0449340.1"/>
    <property type="molecule type" value="Genomic_DNA"/>
</dbReference>
<reference evidence="7 8" key="1">
    <citation type="journal article" date="2020" name="Nat. Food">
        <title>A phased Vanilla planifolia genome enables genetic improvement of flavour and production.</title>
        <authorList>
            <person name="Hasing T."/>
            <person name="Tang H."/>
            <person name="Brym M."/>
            <person name="Khazi F."/>
            <person name="Huang T."/>
            <person name="Chambers A.H."/>
        </authorList>
    </citation>
    <scope>NUCLEOTIDE SEQUENCE [LARGE SCALE GENOMIC DNA]</scope>
    <source>
        <tissue evidence="7">Leaf</tissue>
    </source>
</reference>
<evidence type="ECO:0000256" key="4">
    <source>
        <dbReference type="ARBA" id="ARBA00022786"/>
    </source>
</evidence>
<comment type="caution">
    <text evidence="7">The sequence shown here is derived from an EMBL/GenBank/DDBJ whole genome shotgun (WGS) entry which is preliminary data.</text>
</comment>
<gene>
    <name evidence="7" type="ORF">HPP92_027380</name>
</gene>
<sequence length="476" mass="53713">MGQWSHFKVHRHEIFGLHRLDEFVSSPVDGKIVENVQNMMNEHVKLVCHEKKVGNDSTGGFSRRVWNAGISLLPPVAHRFLRDISDRFFKMGGSSVANISRSNYLDKIVNFPCMDGCELKLDGLEKLANCEAEEIGGSTFSVGTERPELFKKFDSVSDHLDHHFESGISKSIFTTSQVKSGWLKRVQQEWNDLEKKPSCASILHSKGDVSDGIYVRAYEERIDLLRASIIGPRGTPYHHGLFFFDIHLPEDYPQEPPLVHYLSGGLRLNPNLYESGKVCLSLLNTWAGNGTEVWNPKSSNILQVLLSLQALVLNDKPYFNEAGYDQQMGKKEAERNSANYNENAFLLTCKSMLYILRQPPKHFEAFVLEHFTNQANEILLACKAYMDGAQVGSFGSAQGSKDGYRSSSAGFRIMLAKLFPMLISSFATLGIDCSEFVGQTDEVPGLKMIQVTNMILMLWIKQTPCFELCFWCVLWK</sequence>
<dbReference type="InterPro" id="IPR016135">
    <property type="entry name" value="UBQ-conjugating_enzyme/RWD"/>
</dbReference>
<keyword evidence="8" id="KW-1185">Reference proteome</keyword>
<dbReference type="AlphaFoldDB" id="A0A835PBG6"/>
<keyword evidence="4" id="KW-0833">Ubl conjugation pathway</keyword>
<evidence type="ECO:0000256" key="5">
    <source>
        <dbReference type="ARBA" id="ARBA00022840"/>
    </source>
</evidence>
<accession>A0A835PBG6</accession>
<protein>
    <recommendedName>
        <fullName evidence="1">E2 ubiquitin-conjugating enzyme</fullName>
        <ecNumber evidence="1">2.3.2.23</ecNumber>
    </recommendedName>
</protein>
<dbReference type="PROSITE" id="PS50127">
    <property type="entry name" value="UBC_2"/>
    <property type="match status" value="1"/>
</dbReference>
<dbReference type="OrthoDB" id="1915057at2759"/>
<dbReference type="Proteomes" id="UP000636800">
    <property type="component" value="Unassembled WGS sequence"/>
</dbReference>
<organism evidence="7 8">
    <name type="scientific">Vanilla planifolia</name>
    <name type="common">Vanilla</name>
    <dbReference type="NCBI Taxonomy" id="51239"/>
    <lineage>
        <taxon>Eukaryota</taxon>
        <taxon>Viridiplantae</taxon>
        <taxon>Streptophyta</taxon>
        <taxon>Embryophyta</taxon>
        <taxon>Tracheophyta</taxon>
        <taxon>Spermatophyta</taxon>
        <taxon>Magnoliopsida</taxon>
        <taxon>Liliopsida</taxon>
        <taxon>Asparagales</taxon>
        <taxon>Orchidaceae</taxon>
        <taxon>Vanilloideae</taxon>
        <taxon>Vanilleae</taxon>
        <taxon>Vanilla</taxon>
    </lineage>
</organism>
<dbReference type="Pfam" id="PF00179">
    <property type="entry name" value="UQ_con"/>
    <property type="match status" value="1"/>
</dbReference>
<dbReference type="SUPFAM" id="SSF54495">
    <property type="entry name" value="UBC-like"/>
    <property type="match status" value="1"/>
</dbReference>
<evidence type="ECO:0000313" key="8">
    <source>
        <dbReference type="Proteomes" id="UP000636800"/>
    </source>
</evidence>
<evidence type="ECO:0000256" key="1">
    <source>
        <dbReference type="ARBA" id="ARBA00012486"/>
    </source>
</evidence>
<dbReference type="GO" id="GO:0005524">
    <property type="term" value="F:ATP binding"/>
    <property type="evidence" value="ECO:0007669"/>
    <property type="project" value="UniProtKB-KW"/>
</dbReference>
<dbReference type="EC" id="2.3.2.23" evidence="1"/>
<keyword evidence="2" id="KW-0808">Transferase</keyword>
<feature type="domain" description="UBC core" evidence="6">
    <location>
        <begin position="181"/>
        <end position="353"/>
    </location>
</feature>